<keyword evidence="5 6" id="KW-0472">Membrane</keyword>
<proteinExistence type="predicted"/>
<dbReference type="Pfam" id="PF03606">
    <property type="entry name" value="DcuC"/>
    <property type="match status" value="1"/>
</dbReference>
<evidence type="ECO:0000313" key="7">
    <source>
        <dbReference type="EMBL" id="GAI91593.1"/>
    </source>
</evidence>
<dbReference type="EMBL" id="BARW01019118">
    <property type="protein sequence ID" value="GAI91593.1"/>
    <property type="molecule type" value="Genomic_DNA"/>
</dbReference>
<dbReference type="InterPro" id="IPR018385">
    <property type="entry name" value="C4_dicarb_anaerob_car-like"/>
</dbReference>
<dbReference type="PANTHER" id="PTHR43652">
    <property type="entry name" value="BASIC AMINO ACID ANTIPORTER YFCC-RELATED"/>
    <property type="match status" value="1"/>
</dbReference>
<reference evidence="7" key="1">
    <citation type="journal article" date="2014" name="Front. Microbiol.">
        <title>High frequency of phylogenetically diverse reductive dehalogenase-homologous genes in deep subseafloor sedimentary metagenomes.</title>
        <authorList>
            <person name="Kawai M."/>
            <person name="Futagami T."/>
            <person name="Toyoda A."/>
            <person name="Takaki Y."/>
            <person name="Nishi S."/>
            <person name="Hori S."/>
            <person name="Arai W."/>
            <person name="Tsubouchi T."/>
            <person name="Morono Y."/>
            <person name="Uchiyama I."/>
            <person name="Ito T."/>
            <person name="Fujiyama A."/>
            <person name="Inagaki F."/>
            <person name="Takami H."/>
        </authorList>
    </citation>
    <scope>NUCLEOTIDE SEQUENCE</scope>
    <source>
        <strain evidence="7">Expedition CK06-06</strain>
    </source>
</reference>
<comment type="subcellular location">
    <subcellularLocation>
        <location evidence="1">Cell membrane</location>
        <topology evidence="1">Multi-pass membrane protein</topology>
    </subcellularLocation>
</comment>
<protein>
    <recommendedName>
        <fullName evidence="8">C4-dicarboxylate anaerobic carrier</fullName>
    </recommendedName>
</protein>
<dbReference type="PANTHER" id="PTHR43652:SF2">
    <property type="entry name" value="BASIC AMINO ACID ANTIPORTER YFCC-RELATED"/>
    <property type="match status" value="1"/>
</dbReference>
<comment type="caution">
    <text evidence="7">The sequence shown here is derived from an EMBL/GenBank/DDBJ whole genome shotgun (WGS) entry which is preliminary data.</text>
</comment>
<evidence type="ECO:0000256" key="3">
    <source>
        <dbReference type="ARBA" id="ARBA00022692"/>
    </source>
</evidence>
<feature type="transmembrane region" description="Helical" evidence="6">
    <location>
        <begin position="34"/>
        <end position="51"/>
    </location>
</feature>
<gene>
    <name evidence="7" type="ORF">S12H4_32589</name>
</gene>
<evidence type="ECO:0000256" key="4">
    <source>
        <dbReference type="ARBA" id="ARBA00022989"/>
    </source>
</evidence>
<keyword evidence="2" id="KW-1003">Cell membrane</keyword>
<keyword evidence="4 6" id="KW-1133">Transmembrane helix</keyword>
<evidence type="ECO:0000256" key="2">
    <source>
        <dbReference type="ARBA" id="ARBA00022475"/>
    </source>
</evidence>
<keyword evidence="3 6" id="KW-0812">Transmembrane</keyword>
<feature type="transmembrane region" description="Helical" evidence="6">
    <location>
        <begin position="71"/>
        <end position="91"/>
    </location>
</feature>
<dbReference type="AlphaFoldDB" id="X1SF70"/>
<feature type="transmembrane region" description="Helical" evidence="6">
    <location>
        <begin position="103"/>
        <end position="123"/>
    </location>
</feature>
<feature type="transmembrane region" description="Helical" evidence="6">
    <location>
        <begin position="129"/>
        <end position="147"/>
    </location>
</feature>
<dbReference type="InterPro" id="IPR051679">
    <property type="entry name" value="DASS-Related_Transporters"/>
</dbReference>
<evidence type="ECO:0008006" key="8">
    <source>
        <dbReference type="Google" id="ProtNLM"/>
    </source>
</evidence>
<organism evidence="7">
    <name type="scientific">marine sediment metagenome</name>
    <dbReference type="NCBI Taxonomy" id="412755"/>
    <lineage>
        <taxon>unclassified sequences</taxon>
        <taxon>metagenomes</taxon>
        <taxon>ecological metagenomes</taxon>
    </lineage>
</organism>
<evidence type="ECO:0000256" key="6">
    <source>
        <dbReference type="SAM" id="Phobius"/>
    </source>
</evidence>
<sequence>MSGGFLLMGIIAILVSGLPISGAVKSFVKGMEEMIVAALVVGFANGIRIVLQDGQILDTIINSSAALLSNTSSIIAVEGMLVFQSILNFFIPSGSGQAAVTMPLMAPLADVLGVTRQTAVFAFTCGDGFSNIIIPTSGILMAMLSIAKIPYEKWLRFIMPLFLLLILLAGIFLGLAVLINY</sequence>
<evidence type="ECO:0000256" key="5">
    <source>
        <dbReference type="ARBA" id="ARBA00023136"/>
    </source>
</evidence>
<dbReference type="GO" id="GO:0005886">
    <property type="term" value="C:plasma membrane"/>
    <property type="evidence" value="ECO:0007669"/>
    <property type="project" value="UniProtKB-SubCell"/>
</dbReference>
<accession>X1SF70</accession>
<evidence type="ECO:0000256" key="1">
    <source>
        <dbReference type="ARBA" id="ARBA00004651"/>
    </source>
</evidence>
<name>X1SF70_9ZZZZ</name>
<feature type="transmembrane region" description="Helical" evidence="6">
    <location>
        <begin position="6"/>
        <end position="27"/>
    </location>
</feature>
<feature type="transmembrane region" description="Helical" evidence="6">
    <location>
        <begin position="154"/>
        <end position="179"/>
    </location>
</feature>